<feature type="domain" description="BON" evidence="3">
    <location>
        <begin position="51"/>
        <end position="120"/>
    </location>
</feature>
<dbReference type="EMBL" id="RKQP01000002">
    <property type="protein sequence ID" value="RPE83766.1"/>
    <property type="molecule type" value="Genomic_DNA"/>
</dbReference>
<dbReference type="RefSeq" id="WP_124211138.1">
    <property type="nucleotide sequence ID" value="NZ_CP016615.1"/>
</dbReference>
<evidence type="ECO:0000313" key="5">
    <source>
        <dbReference type="Proteomes" id="UP000281691"/>
    </source>
</evidence>
<comment type="caution">
    <text evidence="4">The sequence shown here is derived from an EMBL/GenBank/DDBJ whole genome shotgun (WGS) entry which is preliminary data.</text>
</comment>
<dbReference type="InterPro" id="IPR007055">
    <property type="entry name" value="BON_dom"/>
</dbReference>
<feature type="chain" id="PRO_5018221396" evidence="2">
    <location>
        <begin position="23"/>
        <end position="196"/>
    </location>
</feature>
<organism evidence="4 5">
    <name type="scientific">Vespertiliibacter pulmonis</name>
    <dbReference type="NCBI Taxonomy" id="1443036"/>
    <lineage>
        <taxon>Bacteria</taxon>
        <taxon>Pseudomonadati</taxon>
        <taxon>Pseudomonadota</taxon>
        <taxon>Gammaproteobacteria</taxon>
        <taxon>Pasteurellales</taxon>
        <taxon>Pasteurellaceae</taxon>
        <taxon>Vespertiliibacter</taxon>
    </lineage>
</organism>
<dbReference type="PROSITE" id="PS51257">
    <property type="entry name" value="PROKAR_LIPOPROTEIN"/>
    <property type="match status" value="1"/>
</dbReference>
<reference evidence="4 5" key="1">
    <citation type="submission" date="2018-11" db="EMBL/GenBank/DDBJ databases">
        <title>Genomic Encyclopedia of Type Strains, Phase IV (KMG-IV): sequencing the most valuable type-strain genomes for metagenomic binning, comparative biology and taxonomic classification.</title>
        <authorList>
            <person name="Goeker M."/>
        </authorList>
    </citation>
    <scope>NUCLEOTIDE SEQUENCE [LARGE SCALE GENOMIC DNA]</scope>
    <source>
        <strain evidence="4 5">DSM 27238</strain>
    </source>
</reference>
<sequence length="196" mass="21014">MQNLIKKFTLLSLFSFILFSLQGCITTAVVGTAAVATKVATDPRTAGRQLDDETLEEKVAYHLNKDAQLQEEARINVIAYSGQVLLVGQVPNEAAKGTAQSIAAGVEGVKNIYNEIRIGEKIGVAQVGKDSWITTKIKSQLLINAEVKTTDVKVITENGEAFLMGNLSDSQANAAANVASKVNGVNKVIKVIHYIQ</sequence>
<feature type="signal peptide" evidence="2">
    <location>
        <begin position="1"/>
        <end position="22"/>
    </location>
</feature>
<dbReference type="NCBIfam" id="NF008247">
    <property type="entry name" value="PRK11023.1"/>
    <property type="match status" value="1"/>
</dbReference>
<dbReference type="Proteomes" id="UP000281691">
    <property type="component" value="Unassembled WGS sequence"/>
</dbReference>
<dbReference type="PANTHER" id="PTHR34606:SF4">
    <property type="entry name" value="OUTER MEMBRANE LIPOPROTEIN DOLP"/>
    <property type="match status" value="1"/>
</dbReference>
<dbReference type="PROSITE" id="PS50914">
    <property type="entry name" value="BON"/>
    <property type="match status" value="2"/>
</dbReference>
<dbReference type="AlphaFoldDB" id="A0A3N4VKY1"/>
<feature type="domain" description="BON" evidence="3">
    <location>
        <begin position="129"/>
        <end position="196"/>
    </location>
</feature>
<evidence type="ECO:0000256" key="1">
    <source>
        <dbReference type="ARBA" id="ARBA00022729"/>
    </source>
</evidence>
<dbReference type="InterPro" id="IPR014004">
    <property type="entry name" value="Transpt-assoc_nodulatn_dom_bac"/>
</dbReference>
<proteinExistence type="predicted"/>
<evidence type="ECO:0000256" key="2">
    <source>
        <dbReference type="SAM" id="SignalP"/>
    </source>
</evidence>
<dbReference type="PANTHER" id="PTHR34606">
    <property type="entry name" value="BON DOMAIN-CONTAINING PROTEIN"/>
    <property type="match status" value="1"/>
</dbReference>
<keyword evidence="5" id="KW-1185">Reference proteome</keyword>
<name>A0A3N4VKY1_9PAST</name>
<evidence type="ECO:0000259" key="3">
    <source>
        <dbReference type="PROSITE" id="PS50914"/>
    </source>
</evidence>
<dbReference type="Gene3D" id="3.30.1340.30">
    <property type="match status" value="1"/>
</dbReference>
<dbReference type="Pfam" id="PF04972">
    <property type="entry name" value="BON"/>
    <property type="match status" value="2"/>
</dbReference>
<keyword evidence="1 2" id="KW-0732">Signal</keyword>
<evidence type="ECO:0000313" key="4">
    <source>
        <dbReference type="EMBL" id="RPE83766.1"/>
    </source>
</evidence>
<dbReference type="OrthoDB" id="9783990at2"/>
<protein>
    <submittedName>
        <fullName evidence="4">Osmotically-inducible protein OsmY</fullName>
    </submittedName>
</protein>
<gene>
    <name evidence="4" type="ORF">EDC46_0969</name>
</gene>
<accession>A0A3N4VKY1</accession>
<dbReference type="SMART" id="SM00749">
    <property type="entry name" value="BON"/>
    <property type="match status" value="2"/>
</dbReference>
<dbReference type="InterPro" id="IPR051686">
    <property type="entry name" value="Lipoprotein_DolP"/>
</dbReference>